<dbReference type="AlphaFoldDB" id="A0A9R1WN37"/>
<comment type="similarity">
    <text evidence="1">Belongs to the heat shock protein 70 family.</text>
</comment>
<dbReference type="Gene3D" id="3.30.420.40">
    <property type="match status" value="3"/>
</dbReference>
<evidence type="ECO:0000313" key="4">
    <source>
        <dbReference type="EMBL" id="KAJ0185665.1"/>
    </source>
</evidence>
<dbReference type="Gene3D" id="3.90.640.10">
    <property type="entry name" value="Actin, Chain A, domain 4"/>
    <property type="match status" value="1"/>
</dbReference>
<sequence>MYVKRLIGSRFGGAHVQKDIELWPFKGQERKLTPEDQLSGMVLKKMKEAAEAFMGTKVTDAVITVPAYFSNKQREATVVAGAMAGLNLQLHMVHANKINTTHKEKNVLVFDLGGGTALVNHCMMEFNKKHKVDGMNGNPRALARLKVVCEKAKRDLTSTTLASIEIDCLYKGIDFSTKISRAKFEELNSTLFDKCIQLVGDCLSDGKMQKTDRG</sequence>
<keyword evidence="3" id="KW-0067">ATP-binding</keyword>
<dbReference type="EMBL" id="NBSK02000009">
    <property type="protein sequence ID" value="KAJ0185665.1"/>
    <property type="molecule type" value="Genomic_DNA"/>
</dbReference>
<dbReference type="InterPro" id="IPR013126">
    <property type="entry name" value="Hsp_70_fam"/>
</dbReference>
<dbReference type="SUPFAM" id="SSF53067">
    <property type="entry name" value="Actin-like ATPase domain"/>
    <property type="match status" value="2"/>
</dbReference>
<evidence type="ECO:0000256" key="2">
    <source>
        <dbReference type="ARBA" id="ARBA00022741"/>
    </source>
</evidence>
<accession>A0A9R1WN37</accession>
<dbReference type="FunFam" id="3.30.420.40:FF:000028">
    <property type="entry name" value="heat shock 70 kDa protein-like"/>
    <property type="match status" value="1"/>
</dbReference>
<reference evidence="4 5" key="1">
    <citation type="journal article" date="2017" name="Nat. Commun.">
        <title>Genome assembly with in vitro proximity ligation data and whole-genome triplication in lettuce.</title>
        <authorList>
            <person name="Reyes-Chin-Wo S."/>
            <person name="Wang Z."/>
            <person name="Yang X."/>
            <person name="Kozik A."/>
            <person name="Arikit S."/>
            <person name="Song C."/>
            <person name="Xia L."/>
            <person name="Froenicke L."/>
            <person name="Lavelle D.O."/>
            <person name="Truco M.J."/>
            <person name="Xia R."/>
            <person name="Zhu S."/>
            <person name="Xu C."/>
            <person name="Xu H."/>
            <person name="Xu X."/>
            <person name="Cox K."/>
            <person name="Korf I."/>
            <person name="Meyers B.C."/>
            <person name="Michelmore R.W."/>
        </authorList>
    </citation>
    <scope>NUCLEOTIDE SEQUENCE [LARGE SCALE GENOMIC DNA]</scope>
    <source>
        <strain evidence="5">cv. Salinas</strain>
        <tissue evidence="4">Seedlings</tissue>
    </source>
</reference>
<comment type="caution">
    <text evidence="4">The sequence shown here is derived from an EMBL/GenBank/DDBJ whole genome shotgun (WGS) entry which is preliminary data.</text>
</comment>
<dbReference type="Proteomes" id="UP000235145">
    <property type="component" value="Unassembled WGS sequence"/>
</dbReference>
<proteinExistence type="inferred from homology"/>
<keyword evidence="5" id="KW-1185">Reference proteome</keyword>
<dbReference type="PANTHER" id="PTHR19375">
    <property type="entry name" value="HEAT SHOCK PROTEIN 70KDA"/>
    <property type="match status" value="1"/>
</dbReference>
<protein>
    <recommendedName>
        <fullName evidence="6">Heat shock protein 70</fullName>
    </recommendedName>
</protein>
<gene>
    <name evidence="4" type="ORF">LSAT_V11C900458630</name>
</gene>
<dbReference type="GO" id="GO:0005524">
    <property type="term" value="F:ATP binding"/>
    <property type="evidence" value="ECO:0007669"/>
    <property type="project" value="UniProtKB-KW"/>
</dbReference>
<organism evidence="4 5">
    <name type="scientific">Lactuca sativa</name>
    <name type="common">Garden lettuce</name>
    <dbReference type="NCBI Taxonomy" id="4236"/>
    <lineage>
        <taxon>Eukaryota</taxon>
        <taxon>Viridiplantae</taxon>
        <taxon>Streptophyta</taxon>
        <taxon>Embryophyta</taxon>
        <taxon>Tracheophyta</taxon>
        <taxon>Spermatophyta</taxon>
        <taxon>Magnoliopsida</taxon>
        <taxon>eudicotyledons</taxon>
        <taxon>Gunneridae</taxon>
        <taxon>Pentapetalae</taxon>
        <taxon>asterids</taxon>
        <taxon>campanulids</taxon>
        <taxon>Asterales</taxon>
        <taxon>Asteraceae</taxon>
        <taxon>Cichorioideae</taxon>
        <taxon>Cichorieae</taxon>
        <taxon>Lactucinae</taxon>
        <taxon>Lactuca</taxon>
    </lineage>
</organism>
<dbReference type="InterPro" id="IPR043129">
    <property type="entry name" value="ATPase_NBD"/>
</dbReference>
<evidence type="ECO:0000313" key="5">
    <source>
        <dbReference type="Proteomes" id="UP000235145"/>
    </source>
</evidence>
<dbReference type="Pfam" id="PF00012">
    <property type="entry name" value="HSP70"/>
    <property type="match status" value="2"/>
</dbReference>
<dbReference type="GO" id="GO:0140662">
    <property type="term" value="F:ATP-dependent protein folding chaperone"/>
    <property type="evidence" value="ECO:0007669"/>
    <property type="project" value="InterPro"/>
</dbReference>
<evidence type="ECO:0000256" key="1">
    <source>
        <dbReference type="ARBA" id="ARBA00007381"/>
    </source>
</evidence>
<name>A0A9R1WN37_LACSA</name>
<keyword evidence="2" id="KW-0547">Nucleotide-binding</keyword>
<evidence type="ECO:0008006" key="6">
    <source>
        <dbReference type="Google" id="ProtNLM"/>
    </source>
</evidence>
<evidence type="ECO:0000256" key="3">
    <source>
        <dbReference type="ARBA" id="ARBA00022840"/>
    </source>
</evidence>
<dbReference type="FunFam" id="3.90.640.10:FF:000010">
    <property type="entry name" value="heat shock 70 kDa protein 14"/>
    <property type="match status" value="1"/>
</dbReference>